<dbReference type="InterPro" id="IPR037066">
    <property type="entry name" value="Plug_dom_sf"/>
</dbReference>
<gene>
    <name evidence="19" type="ORF">ACFFHW_05395</name>
</gene>
<keyword evidence="10 16" id="KW-0798">TonB box</keyword>
<evidence type="ECO:0000256" key="15">
    <source>
        <dbReference type="PROSITE-ProRule" id="PRU10144"/>
    </source>
</evidence>
<dbReference type="Proteomes" id="UP001589814">
    <property type="component" value="Unassembled WGS sequence"/>
</dbReference>
<dbReference type="EMBL" id="JBHLVX010000019">
    <property type="protein sequence ID" value="MFC0267433.1"/>
    <property type="molecule type" value="Genomic_DNA"/>
</dbReference>
<protein>
    <submittedName>
        <fullName evidence="19">TonB-dependent siderophore receptor</fullName>
    </submittedName>
</protein>
<evidence type="ECO:0000313" key="19">
    <source>
        <dbReference type="EMBL" id="MFC0267433.1"/>
    </source>
</evidence>
<evidence type="ECO:0000256" key="16">
    <source>
        <dbReference type="RuleBase" id="RU003357"/>
    </source>
</evidence>
<dbReference type="NCBIfam" id="TIGR01783">
    <property type="entry name" value="TonB-siderophor"/>
    <property type="match status" value="1"/>
</dbReference>
<keyword evidence="7" id="KW-0732">Signal</keyword>
<evidence type="ECO:0000256" key="7">
    <source>
        <dbReference type="ARBA" id="ARBA00022729"/>
    </source>
</evidence>
<keyword evidence="20" id="KW-1185">Reference proteome</keyword>
<evidence type="ECO:0000256" key="2">
    <source>
        <dbReference type="ARBA" id="ARBA00009810"/>
    </source>
</evidence>
<dbReference type="SUPFAM" id="SSF56935">
    <property type="entry name" value="Porins"/>
    <property type="match status" value="1"/>
</dbReference>
<dbReference type="InterPro" id="IPR039426">
    <property type="entry name" value="TonB-dep_rcpt-like"/>
</dbReference>
<sequence length="700" mass="77045">MALAAEQRAETPSLVVTAASLAEITGPTEGYRVEASNAAGKTATPLIETARSVDVITRQQLDDQNVQSMNDALLYTPGAFTGLAGGSDRSDKVSLRGFYGGDVDNTFLDGMRLQTDPGSYSAIQIDPFFLERIDVLKGPASALYGRAMPGGLVDFTSKRPLDERQRLLRLSVGNFNSRSAGLDLTGPVGDGEWADYRVTAHASRSDTQFDVAERERYAVMPQLELHPSPHTDLLLQAYLQHDPSADFHGAVPYDLSVSDERFGRSVEPSFSDAAPQRDVFERDQRIFALQLEHRASEALTFNSKLRYINMDVTQQQVYQIGFSGNGPELARYYAGADEDLQALSTDNHLTRQFDTGSVAHTLLAGVDYQWRENDVVFSGAGATPLDPFNPDYSRDPLTGPPTVNTRQRREVQQAGVYLQDQMQLGRWHLTLGGRQDYIDREYHDRLSGDTDSRSDSDFSAQGSLLYRFANGIAPYYSYSEAFNPSTDTGVDGNVPAPVESFQHEIGVKYQPPGSANLYTLALYDLTQQNVQQRSSVTPIRYVGVGDIRSRGLELSANIGLTERLDVIAGYSYSEVEYQHDNALVAPNIEAGNTPVKTPEQMASLWLARDFRGGVRGGIGARWMGELQASADNRLQTDDYTLVDAFVSVELGELSTALEGASLRLNAANLFDEAYVSACFSPTYCYFGDERSVTATLDYRF</sequence>
<dbReference type="InterPro" id="IPR000531">
    <property type="entry name" value="Beta-barrel_TonB"/>
</dbReference>
<keyword evidence="13 14" id="KW-0998">Cell outer membrane</keyword>
<organism evidence="19 20">
    <name type="scientific">Kushneria aurantia</name>
    <dbReference type="NCBI Taxonomy" id="504092"/>
    <lineage>
        <taxon>Bacteria</taxon>
        <taxon>Pseudomonadati</taxon>
        <taxon>Pseudomonadota</taxon>
        <taxon>Gammaproteobacteria</taxon>
        <taxon>Oceanospirillales</taxon>
        <taxon>Halomonadaceae</taxon>
        <taxon>Kushneria</taxon>
    </lineage>
</organism>
<dbReference type="Pfam" id="PF07715">
    <property type="entry name" value="Plug"/>
    <property type="match status" value="1"/>
</dbReference>
<feature type="domain" description="TonB-dependent receptor-like beta-barrel" evidence="17">
    <location>
        <begin position="269"/>
        <end position="669"/>
    </location>
</feature>
<keyword evidence="9" id="KW-0406">Ion transport</keyword>
<dbReference type="InterPro" id="IPR012910">
    <property type="entry name" value="Plug_dom"/>
</dbReference>
<keyword evidence="6 14" id="KW-0812">Transmembrane</keyword>
<evidence type="ECO:0000256" key="11">
    <source>
        <dbReference type="ARBA" id="ARBA00023136"/>
    </source>
</evidence>
<keyword evidence="3 14" id="KW-0813">Transport</keyword>
<evidence type="ECO:0000256" key="1">
    <source>
        <dbReference type="ARBA" id="ARBA00004571"/>
    </source>
</evidence>
<reference evidence="19 20" key="1">
    <citation type="submission" date="2024-09" db="EMBL/GenBank/DDBJ databases">
        <authorList>
            <person name="Sun Q."/>
            <person name="Mori K."/>
        </authorList>
    </citation>
    <scope>NUCLEOTIDE SEQUENCE [LARGE SCALE GENOMIC DNA]</scope>
    <source>
        <strain evidence="19 20">CCM 7415</strain>
    </source>
</reference>
<evidence type="ECO:0000256" key="12">
    <source>
        <dbReference type="ARBA" id="ARBA00023170"/>
    </source>
</evidence>
<keyword evidence="11 14" id="KW-0472">Membrane</keyword>
<proteinExistence type="inferred from homology"/>
<dbReference type="InterPro" id="IPR010917">
    <property type="entry name" value="TonB_rcpt_CS"/>
</dbReference>
<dbReference type="PROSITE" id="PS01156">
    <property type="entry name" value="TONB_DEPENDENT_REC_2"/>
    <property type="match status" value="1"/>
</dbReference>
<keyword evidence="12 19" id="KW-0675">Receptor</keyword>
<dbReference type="InterPro" id="IPR010105">
    <property type="entry name" value="TonB_sidphr_rcpt"/>
</dbReference>
<evidence type="ECO:0000256" key="3">
    <source>
        <dbReference type="ARBA" id="ARBA00022448"/>
    </source>
</evidence>
<dbReference type="Pfam" id="PF00593">
    <property type="entry name" value="TonB_dep_Rec_b-barrel"/>
    <property type="match status" value="1"/>
</dbReference>
<evidence type="ECO:0000256" key="10">
    <source>
        <dbReference type="ARBA" id="ARBA00023077"/>
    </source>
</evidence>
<evidence type="ECO:0000256" key="14">
    <source>
        <dbReference type="PROSITE-ProRule" id="PRU01360"/>
    </source>
</evidence>
<dbReference type="InterPro" id="IPR036942">
    <property type="entry name" value="Beta-barrel_TonB_sf"/>
</dbReference>
<comment type="subcellular location">
    <subcellularLocation>
        <location evidence="1 14">Cell outer membrane</location>
        <topology evidence="1 14">Multi-pass membrane protein</topology>
    </subcellularLocation>
</comment>
<evidence type="ECO:0000256" key="8">
    <source>
        <dbReference type="ARBA" id="ARBA00023004"/>
    </source>
</evidence>
<evidence type="ECO:0000313" key="20">
    <source>
        <dbReference type="Proteomes" id="UP001589814"/>
    </source>
</evidence>
<dbReference type="PROSITE" id="PS52016">
    <property type="entry name" value="TONB_DEPENDENT_REC_3"/>
    <property type="match status" value="1"/>
</dbReference>
<evidence type="ECO:0000256" key="9">
    <source>
        <dbReference type="ARBA" id="ARBA00023065"/>
    </source>
</evidence>
<evidence type="ECO:0000256" key="4">
    <source>
        <dbReference type="ARBA" id="ARBA00022452"/>
    </source>
</evidence>
<comment type="similarity">
    <text evidence="2 14 16">Belongs to the TonB-dependent receptor family.</text>
</comment>
<evidence type="ECO:0000259" key="18">
    <source>
        <dbReference type="Pfam" id="PF07715"/>
    </source>
</evidence>
<dbReference type="PANTHER" id="PTHR32552:SF68">
    <property type="entry name" value="FERRICHROME OUTER MEMBRANE TRANSPORTER_PHAGE RECEPTOR"/>
    <property type="match status" value="1"/>
</dbReference>
<dbReference type="PANTHER" id="PTHR32552">
    <property type="entry name" value="FERRICHROME IRON RECEPTOR-RELATED"/>
    <property type="match status" value="1"/>
</dbReference>
<keyword evidence="4 14" id="KW-1134">Transmembrane beta strand</keyword>
<evidence type="ECO:0000259" key="17">
    <source>
        <dbReference type="Pfam" id="PF00593"/>
    </source>
</evidence>
<accession>A0ABV6G1S3</accession>
<keyword evidence="8" id="KW-0408">Iron</keyword>
<dbReference type="CDD" id="cd01347">
    <property type="entry name" value="ligand_gated_channel"/>
    <property type="match status" value="1"/>
</dbReference>
<keyword evidence="5" id="KW-0410">Iron transport</keyword>
<evidence type="ECO:0000256" key="6">
    <source>
        <dbReference type="ARBA" id="ARBA00022692"/>
    </source>
</evidence>
<evidence type="ECO:0000256" key="13">
    <source>
        <dbReference type="ARBA" id="ARBA00023237"/>
    </source>
</evidence>
<feature type="domain" description="TonB-dependent receptor plug" evidence="18">
    <location>
        <begin position="46"/>
        <end position="151"/>
    </location>
</feature>
<feature type="short sequence motif" description="TonB C-terminal box" evidence="15">
    <location>
        <begin position="683"/>
        <end position="700"/>
    </location>
</feature>
<name>A0ABV6G1S3_9GAMM</name>
<dbReference type="RefSeq" id="WP_019952673.1">
    <property type="nucleotide sequence ID" value="NZ_JBHLVX010000019.1"/>
</dbReference>
<dbReference type="Gene3D" id="2.170.130.10">
    <property type="entry name" value="TonB-dependent receptor, plug domain"/>
    <property type="match status" value="1"/>
</dbReference>
<comment type="caution">
    <text evidence="19">The sequence shown here is derived from an EMBL/GenBank/DDBJ whole genome shotgun (WGS) entry which is preliminary data.</text>
</comment>
<evidence type="ECO:0000256" key="5">
    <source>
        <dbReference type="ARBA" id="ARBA00022496"/>
    </source>
</evidence>
<dbReference type="Gene3D" id="2.40.170.20">
    <property type="entry name" value="TonB-dependent receptor, beta-barrel domain"/>
    <property type="match status" value="1"/>
</dbReference>